<keyword evidence="2" id="KW-1185">Reference proteome</keyword>
<comment type="caution">
    <text evidence="1">The sequence shown here is derived from an EMBL/GenBank/DDBJ whole genome shotgun (WGS) entry which is preliminary data.</text>
</comment>
<gene>
    <name evidence="1" type="ORF">DI270_030755</name>
</gene>
<organism evidence="1 2">
    <name type="scientific">Microbispora triticiradicis</name>
    <dbReference type="NCBI Taxonomy" id="2200763"/>
    <lineage>
        <taxon>Bacteria</taxon>
        <taxon>Bacillati</taxon>
        <taxon>Actinomycetota</taxon>
        <taxon>Actinomycetes</taxon>
        <taxon>Streptosporangiales</taxon>
        <taxon>Streptosporangiaceae</taxon>
        <taxon>Microbispora</taxon>
    </lineage>
</organism>
<dbReference type="EMBL" id="QFZU02000178">
    <property type="protein sequence ID" value="RGA01228.1"/>
    <property type="molecule type" value="Genomic_DNA"/>
</dbReference>
<protein>
    <submittedName>
        <fullName evidence="1">Uncharacterized protein</fullName>
    </submittedName>
</protein>
<evidence type="ECO:0000313" key="2">
    <source>
        <dbReference type="Proteomes" id="UP000262538"/>
    </source>
</evidence>
<accession>A0ABX9LC59</accession>
<sequence length="67" mass="7386">MTVQRKRADVRQFLTVNDGLADDSLAEATSFPSDRYLLGSLRSGKFKIVKAPSIAAWAPAESGRTWM</sequence>
<reference evidence="1 2" key="1">
    <citation type="submission" date="2018-08" db="EMBL/GenBank/DDBJ databases">
        <title>Microbispora. triticiradicis sp. nov., a novel actinomycete isolated from the root of wheat (Triticum aestivum L.)).</title>
        <authorList>
            <person name="Han C."/>
        </authorList>
    </citation>
    <scope>NUCLEOTIDE SEQUENCE [LARGE SCALE GENOMIC DNA]</scope>
    <source>
        <strain evidence="1 2">NEAU-HRDPA2-9</strain>
    </source>
</reference>
<proteinExistence type="predicted"/>
<dbReference type="Proteomes" id="UP000262538">
    <property type="component" value="Unassembled WGS sequence"/>
</dbReference>
<evidence type="ECO:0000313" key="1">
    <source>
        <dbReference type="EMBL" id="RGA01228.1"/>
    </source>
</evidence>
<name>A0ABX9LC59_9ACTN</name>